<evidence type="ECO:0000313" key="3">
    <source>
        <dbReference type="Proteomes" id="UP000299102"/>
    </source>
</evidence>
<name>A0A4C1T7E0_EUMVA</name>
<evidence type="ECO:0000256" key="1">
    <source>
        <dbReference type="SAM" id="MobiDB-lite"/>
    </source>
</evidence>
<sequence length="96" mass="10735">MEGSFSHPQLRRNPKYSKVYTENSHFTVVNGDKHRTNANSPRTLKVAYELNKIPSRDAQLLIRQVIALGQPPQRPKRTHGALSDAVSFTTAELGHG</sequence>
<gene>
    <name evidence="2" type="ORF">EVAR_5812_1</name>
</gene>
<protein>
    <submittedName>
        <fullName evidence="2">Uncharacterized protein</fullName>
    </submittedName>
</protein>
<dbReference type="EMBL" id="BGZK01000035">
    <property type="protein sequence ID" value="GBP09388.1"/>
    <property type="molecule type" value="Genomic_DNA"/>
</dbReference>
<feature type="region of interest" description="Disordered" evidence="1">
    <location>
        <begin position="71"/>
        <end position="96"/>
    </location>
</feature>
<accession>A0A4C1T7E0</accession>
<dbReference type="Proteomes" id="UP000299102">
    <property type="component" value="Unassembled WGS sequence"/>
</dbReference>
<comment type="caution">
    <text evidence="2">The sequence shown here is derived from an EMBL/GenBank/DDBJ whole genome shotgun (WGS) entry which is preliminary data.</text>
</comment>
<evidence type="ECO:0000313" key="2">
    <source>
        <dbReference type="EMBL" id="GBP09388.1"/>
    </source>
</evidence>
<proteinExistence type="predicted"/>
<keyword evidence="3" id="KW-1185">Reference proteome</keyword>
<organism evidence="2 3">
    <name type="scientific">Eumeta variegata</name>
    <name type="common">Bagworm moth</name>
    <name type="synonym">Eumeta japonica</name>
    <dbReference type="NCBI Taxonomy" id="151549"/>
    <lineage>
        <taxon>Eukaryota</taxon>
        <taxon>Metazoa</taxon>
        <taxon>Ecdysozoa</taxon>
        <taxon>Arthropoda</taxon>
        <taxon>Hexapoda</taxon>
        <taxon>Insecta</taxon>
        <taxon>Pterygota</taxon>
        <taxon>Neoptera</taxon>
        <taxon>Endopterygota</taxon>
        <taxon>Lepidoptera</taxon>
        <taxon>Glossata</taxon>
        <taxon>Ditrysia</taxon>
        <taxon>Tineoidea</taxon>
        <taxon>Psychidae</taxon>
        <taxon>Oiketicinae</taxon>
        <taxon>Eumeta</taxon>
    </lineage>
</organism>
<dbReference type="AlphaFoldDB" id="A0A4C1T7E0"/>
<reference evidence="2 3" key="1">
    <citation type="journal article" date="2019" name="Commun. Biol.">
        <title>The bagworm genome reveals a unique fibroin gene that provides high tensile strength.</title>
        <authorList>
            <person name="Kono N."/>
            <person name="Nakamura H."/>
            <person name="Ohtoshi R."/>
            <person name="Tomita M."/>
            <person name="Numata K."/>
            <person name="Arakawa K."/>
        </authorList>
    </citation>
    <scope>NUCLEOTIDE SEQUENCE [LARGE SCALE GENOMIC DNA]</scope>
</reference>